<dbReference type="InterPro" id="IPR026591">
    <property type="entry name" value="Sirtuin_cat_small_dom_sf"/>
</dbReference>
<accession>A0A1I7XJP8</accession>
<keyword evidence="5" id="KW-0808">Transferase</keyword>
<feature type="active site" description="Proton acceptor" evidence="14">
    <location>
        <position position="252"/>
    </location>
</feature>
<keyword evidence="16" id="KW-0472">Membrane</keyword>
<keyword evidence="8 14" id="KW-0862">Zinc</keyword>
<dbReference type="PANTHER" id="PTHR11085">
    <property type="entry name" value="NAD-DEPENDENT PROTEIN DEACYLASE SIRTUIN-5, MITOCHONDRIAL-RELATED"/>
    <property type="match status" value="1"/>
</dbReference>
<dbReference type="GO" id="GO:0002039">
    <property type="term" value="F:p53 binding"/>
    <property type="evidence" value="ECO:0007669"/>
    <property type="project" value="TreeGrafter"/>
</dbReference>
<feature type="compositionally biased region" description="Low complexity" evidence="15">
    <location>
        <begin position="710"/>
        <end position="722"/>
    </location>
</feature>
<evidence type="ECO:0000256" key="10">
    <source>
        <dbReference type="ARBA" id="ARBA00023242"/>
    </source>
</evidence>
<comment type="cofactor">
    <cofactor evidence="1">
        <name>Zn(2+)</name>
        <dbReference type="ChEBI" id="CHEBI:29105"/>
    </cofactor>
</comment>
<keyword evidence="7" id="KW-0677">Repeat</keyword>
<dbReference type="GO" id="GO:0003714">
    <property type="term" value="F:transcription corepressor activity"/>
    <property type="evidence" value="ECO:0007669"/>
    <property type="project" value="TreeGrafter"/>
</dbReference>
<evidence type="ECO:0000256" key="9">
    <source>
        <dbReference type="ARBA" id="ARBA00023027"/>
    </source>
</evidence>
<evidence type="ECO:0000256" key="4">
    <source>
        <dbReference type="ARBA" id="ARBA00012928"/>
    </source>
</evidence>
<evidence type="ECO:0000313" key="18">
    <source>
        <dbReference type="Proteomes" id="UP000095283"/>
    </source>
</evidence>
<dbReference type="GO" id="GO:0033553">
    <property type="term" value="C:rDNA heterochromatin"/>
    <property type="evidence" value="ECO:0007669"/>
    <property type="project" value="TreeGrafter"/>
</dbReference>
<evidence type="ECO:0000256" key="3">
    <source>
        <dbReference type="ARBA" id="ARBA00006924"/>
    </source>
</evidence>
<keyword evidence="6 14" id="KW-0479">Metal-binding</keyword>
<feature type="region of interest" description="Disordered" evidence="15">
    <location>
        <begin position="589"/>
        <end position="769"/>
    </location>
</feature>
<dbReference type="InterPro" id="IPR003000">
    <property type="entry name" value="Sirtuin"/>
</dbReference>
<dbReference type="Gene3D" id="3.40.50.1220">
    <property type="entry name" value="TPP-binding domain"/>
    <property type="match status" value="1"/>
</dbReference>
<dbReference type="PANTHER" id="PTHR11085:SF9">
    <property type="entry name" value="NAD-DEPENDENT PROTEIN DEACETYLASE SIRTUIN-1"/>
    <property type="match status" value="1"/>
</dbReference>
<dbReference type="GO" id="GO:0005637">
    <property type="term" value="C:nuclear inner membrane"/>
    <property type="evidence" value="ECO:0007669"/>
    <property type="project" value="TreeGrafter"/>
</dbReference>
<dbReference type="GO" id="GO:0017136">
    <property type="term" value="F:histone deacetylase activity, NAD-dependent"/>
    <property type="evidence" value="ECO:0007669"/>
    <property type="project" value="TreeGrafter"/>
</dbReference>
<dbReference type="SMART" id="SM01088">
    <property type="entry name" value="Col_cuticle_N"/>
    <property type="match status" value="1"/>
</dbReference>
<dbReference type="InterPro" id="IPR050134">
    <property type="entry name" value="NAD-dep_sirtuin_deacylases"/>
</dbReference>
<evidence type="ECO:0000259" key="17">
    <source>
        <dbReference type="PROSITE" id="PS50305"/>
    </source>
</evidence>
<dbReference type="InterPro" id="IPR029035">
    <property type="entry name" value="DHS-like_NAD/FAD-binding_dom"/>
</dbReference>
<evidence type="ECO:0000256" key="8">
    <source>
        <dbReference type="ARBA" id="ARBA00022833"/>
    </source>
</evidence>
<dbReference type="InterPro" id="IPR026590">
    <property type="entry name" value="Ssirtuin_cat_dom"/>
</dbReference>
<feature type="binding site" evidence="14">
    <location>
        <position position="287"/>
    </location>
    <ligand>
        <name>Zn(2+)</name>
        <dbReference type="ChEBI" id="CHEBI:29105"/>
    </ligand>
</feature>
<name>A0A1I7XJP8_HETBA</name>
<evidence type="ECO:0000256" key="16">
    <source>
        <dbReference type="SAM" id="Phobius"/>
    </source>
</evidence>
<keyword evidence="9" id="KW-0520">NAD</keyword>
<evidence type="ECO:0000256" key="5">
    <source>
        <dbReference type="ARBA" id="ARBA00022679"/>
    </source>
</evidence>
<dbReference type="WBParaSite" id="Hba_17986">
    <property type="protein sequence ID" value="Hba_17986"/>
    <property type="gene ID" value="Hba_17986"/>
</dbReference>
<comment type="similarity">
    <text evidence="3">Belongs to the sirtuin family. Class I subfamily.</text>
</comment>
<dbReference type="SUPFAM" id="SSF52467">
    <property type="entry name" value="DHS-like NAD/FAD-binding domain"/>
    <property type="match status" value="1"/>
</dbReference>
<dbReference type="InterPro" id="IPR002486">
    <property type="entry name" value="Col_cuticle_N"/>
</dbReference>
<dbReference type="AlphaFoldDB" id="A0A1I7XJP8"/>
<dbReference type="FunFam" id="3.30.1600.10:FF:000013">
    <property type="entry name" value="NAD-dependent protein deacetylase sirtuin-1"/>
    <property type="match status" value="1"/>
</dbReference>
<feature type="binding site" evidence="14">
    <location>
        <position position="284"/>
    </location>
    <ligand>
        <name>Zn(2+)</name>
        <dbReference type="ChEBI" id="CHEBI:29105"/>
    </ligand>
</feature>
<evidence type="ECO:0000256" key="1">
    <source>
        <dbReference type="ARBA" id="ARBA00001947"/>
    </source>
</evidence>
<feature type="compositionally biased region" description="Low complexity" evidence="15">
    <location>
        <begin position="619"/>
        <end position="630"/>
    </location>
</feature>
<evidence type="ECO:0000256" key="12">
    <source>
        <dbReference type="ARBA" id="ARBA00075618"/>
    </source>
</evidence>
<evidence type="ECO:0000256" key="15">
    <source>
        <dbReference type="SAM" id="MobiDB-lite"/>
    </source>
</evidence>
<sequence>MVNAHNEVIGCSRESSSVSSITPDDEIKNVSSLENECSTFSNGSVHGEGESSVLPLSPMGSESWQNSRSCEMLLRVEAMLSQGATPVDIIKSLFPTLKEPPEGWSDTMVMSVLAELIDQPPRRNKLPNYNTFEDAIELFRSSKRILILTGAGVSVSCGIPDFRSKNGIYSRLHVDFPDLPDPTAMFDICYFKHNPAPFYDFASEIFPGQFEPSISHKFIRALEVNGQLLRNYTQNIDTLEKQSGIERVVECHGSFSKATCLVCNAKFDGDVIKEDVMAKRVAHCELCNVGVIKPDIVFFGEDLGQNFHQQMAVDKDEVDLLVVIGRYIIQLLVVRYYWLLFPAIDLLIKHQLKMNDSRTGASDETERSSLTTTNMDYRKRRRAIGSDEFIKIMDSLDTNSENITEAENDTGNLPNKRPRLENMYERRYVAVESQLPEGSYFQVSPHRAIFPGAELYFDLDTKTMCKPTCYRPEGVLRFDQDGSNYDDNSSNSGDEDTASRAGSEPVTSRMSAKAFAASASAISGATIVICLVCVGYLFNDINIFYDEMMGDMREFKVLADSVWLSMAEVTIPSVENSFVIVRRNKRHSHCGCGPSSNKCPAGPRGPPGNPGERGHNGHPGKTGSPGTPGTSIINFMPGGCITCPAGPPGRPGPNGAIGSPGPDGQPGLSGYALGTGRPGPVGPPGDAGLNGAPGQPGLKGRPGQPGTSVRGRPGAPGHPGRMGSIGAPGQPGINAVPGIPGNMGPPGPAGNPGSPGPNGEPGTVGNNGLPGRDAEYCPCPRRGYAASSSTGYRNSMEHVNGYSVNKVTVRNRKLLAHHRRLLLKNAAMHRKAAVMA</sequence>
<dbReference type="GO" id="GO:0046872">
    <property type="term" value="F:metal ion binding"/>
    <property type="evidence" value="ECO:0007669"/>
    <property type="project" value="UniProtKB-KW"/>
</dbReference>
<dbReference type="GO" id="GO:0070403">
    <property type="term" value="F:NAD+ binding"/>
    <property type="evidence" value="ECO:0007669"/>
    <property type="project" value="InterPro"/>
</dbReference>
<feature type="transmembrane region" description="Helical" evidence="16">
    <location>
        <begin position="514"/>
        <end position="538"/>
    </location>
</feature>
<dbReference type="GO" id="GO:0005654">
    <property type="term" value="C:nucleoplasm"/>
    <property type="evidence" value="ECO:0007669"/>
    <property type="project" value="TreeGrafter"/>
</dbReference>
<evidence type="ECO:0000256" key="7">
    <source>
        <dbReference type="ARBA" id="ARBA00022737"/>
    </source>
</evidence>
<dbReference type="Proteomes" id="UP000095283">
    <property type="component" value="Unplaced"/>
</dbReference>
<dbReference type="Pfam" id="PF02146">
    <property type="entry name" value="SIR2"/>
    <property type="match status" value="1"/>
</dbReference>
<feature type="region of interest" description="Disordered" evidence="15">
    <location>
        <begin position="40"/>
        <end position="60"/>
    </location>
</feature>
<dbReference type="PROSITE" id="PS50305">
    <property type="entry name" value="SIRTUIN"/>
    <property type="match status" value="1"/>
</dbReference>
<keyword evidence="16" id="KW-1133">Transmembrane helix</keyword>
<feature type="domain" description="Deacetylase sirtuin-type" evidence="17">
    <location>
        <begin position="125"/>
        <end position="399"/>
    </location>
</feature>
<dbReference type="Pfam" id="PF01484">
    <property type="entry name" value="Col_cuticle_N"/>
    <property type="match status" value="1"/>
</dbReference>
<dbReference type="EC" id="2.3.1.286" evidence="4"/>
<evidence type="ECO:0000256" key="14">
    <source>
        <dbReference type="PROSITE-ProRule" id="PRU00236"/>
    </source>
</evidence>
<evidence type="ECO:0000256" key="2">
    <source>
        <dbReference type="ARBA" id="ARBA00004123"/>
    </source>
</evidence>
<feature type="region of interest" description="Disordered" evidence="15">
    <location>
        <begin position="480"/>
        <end position="505"/>
    </location>
</feature>
<keyword evidence="18" id="KW-1185">Reference proteome</keyword>
<feature type="binding site" evidence="14">
    <location>
        <position position="263"/>
    </location>
    <ligand>
        <name>Zn(2+)</name>
        <dbReference type="ChEBI" id="CHEBI:29105"/>
    </ligand>
</feature>
<dbReference type="Gene3D" id="3.30.1600.10">
    <property type="entry name" value="SIR2/SIRT2 'Small Domain"/>
    <property type="match status" value="1"/>
</dbReference>
<evidence type="ECO:0000313" key="19">
    <source>
        <dbReference type="WBParaSite" id="Hba_17986"/>
    </source>
</evidence>
<keyword evidence="16" id="KW-0812">Transmembrane</keyword>
<reference evidence="19" key="1">
    <citation type="submission" date="2016-11" db="UniProtKB">
        <authorList>
            <consortium name="WormBaseParasite"/>
        </authorList>
    </citation>
    <scope>IDENTIFICATION</scope>
</reference>
<protein>
    <recommendedName>
        <fullName evidence="11">NAD-dependent protein deacetylase sir-2.1</fullName>
        <ecNumber evidence="4">2.3.1.286</ecNumber>
    </recommendedName>
    <alternativeName>
        <fullName evidence="12">Protein sir-2.1</fullName>
    </alternativeName>
    <alternativeName>
        <fullName evidence="13">Regulatory protein SIR2 homolog 1</fullName>
    </alternativeName>
</protein>
<feature type="region of interest" description="Disordered" evidence="15">
    <location>
        <begin position="1"/>
        <end position="23"/>
    </location>
</feature>
<keyword evidence="10" id="KW-0539">Nucleus</keyword>
<organism evidence="18 19">
    <name type="scientific">Heterorhabditis bacteriophora</name>
    <name type="common">Entomopathogenic nematode worm</name>
    <dbReference type="NCBI Taxonomy" id="37862"/>
    <lineage>
        <taxon>Eukaryota</taxon>
        <taxon>Metazoa</taxon>
        <taxon>Ecdysozoa</taxon>
        <taxon>Nematoda</taxon>
        <taxon>Chromadorea</taxon>
        <taxon>Rhabditida</taxon>
        <taxon>Rhabditina</taxon>
        <taxon>Rhabditomorpha</taxon>
        <taxon>Strongyloidea</taxon>
        <taxon>Heterorhabditidae</taxon>
        <taxon>Heterorhabditis</taxon>
    </lineage>
</organism>
<feature type="binding site" evidence="14">
    <location>
        <position position="260"/>
    </location>
    <ligand>
        <name>Zn(2+)</name>
        <dbReference type="ChEBI" id="CHEBI:29105"/>
    </ligand>
</feature>
<evidence type="ECO:0000256" key="13">
    <source>
        <dbReference type="ARBA" id="ARBA00083601"/>
    </source>
</evidence>
<evidence type="ECO:0000256" key="11">
    <source>
        <dbReference type="ARBA" id="ARBA00068847"/>
    </source>
</evidence>
<proteinExistence type="inferred from homology"/>
<evidence type="ECO:0000256" key="6">
    <source>
        <dbReference type="ARBA" id="ARBA00022723"/>
    </source>
</evidence>
<comment type="subcellular location">
    <subcellularLocation>
        <location evidence="2">Nucleus</location>
    </subcellularLocation>
</comment>
<dbReference type="GO" id="GO:0042302">
    <property type="term" value="F:structural constituent of cuticle"/>
    <property type="evidence" value="ECO:0007669"/>
    <property type="project" value="InterPro"/>
</dbReference>
<feature type="compositionally biased region" description="Low complexity" evidence="15">
    <location>
        <begin position="481"/>
        <end position="492"/>
    </location>
</feature>
<feature type="compositionally biased region" description="Polar residues" evidence="15">
    <location>
        <begin position="13"/>
        <end position="22"/>
    </location>
</feature>